<feature type="domain" description="Carbohydrate kinase PfkB" evidence="9">
    <location>
        <begin position="19"/>
        <end position="293"/>
    </location>
</feature>
<dbReference type="GO" id="GO:0005829">
    <property type="term" value="C:cytosol"/>
    <property type="evidence" value="ECO:0007669"/>
    <property type="project" value="TreeGrafter"/>
</dbReference>
<comment type="catalytic activity">
    <reaction evidence="7">
        <text>D-tagatofuranose 6-phosphate + ATP = D-tagatofuranose 1,6-bisphosphate + ADP + H(+)</text>
        <dbReference type="Rhea" id="RHEA:12420"/>
        <dbReference type="ChEBI" id="CHEBI:15378"/>
        <dbReference type="ChEBI" id="CHEBI:30616"/>
        <dbReference type="ChEBI" id="CHEBI:58694"/>
        <dbReference type="ChEBI" id="CHEBI:58695"/>
        <dbReference type="ChEBI" id="CHEBI:456216"/>
        <dbReference type="EC" id="2.7.1.144"/>
    </reaction>
</comment>
<dbReference type="Gene3D" id="3.40.1190.20">
    <property type="match status" value="1"/>
</dbReference>
<name>A0A2L1U9R3_9BACL</name>
<dbReference type="EC" id="2.7.1.144" evidence="7"/>
<evidence type="ECO:0000256" key="8">
    <source>
        <dbReference type="RuleBase" id="RU369061"/>
    </source>
</evidence>
<dbReference type="InterPro" id="IPR002173">
    <property type="entry name" value="Carboh/pur_kinase_PfkB_CS"/>
</dbReference>
<dbReference type="InterPro" id="IPR029056">
    <property type="entry name" value="Ribokinase-like"/>
</dbReference>
<dbReference type="InterPro" id="IPR011611">
    <property type="entry name" value="PfkB_dom"/>
</dbReference>
<dbReference type="NCBIfam" id="TIGR03168">
    <property type="entry name" value="1-PFK"/>
    <property type="match status" value="1"/>
</dbReference>
<sequence>MNIVTVTLNPALDKTVMIEQLKPGGLNRVEEIRMDPGGKGINVAKVLKSFPVNVLATGINGGYAGRQLLDHLEQLQISHRFSTSGGETRTNLKIVDRKTEVTTEINEKGTEVSAETIRHFRREFTGLLDEASLLVIGGSLPPGISPQFYAEIIREAEKKGVQTVLDADGEAFRAGLEASPSVVKPNIHELEQYLERALNDEDQVVDACRELLAKGISWVIVSMGGEGAILVSEDEVIRGRPFPIRPVSTVGAGDSMVAAIAFCLLENKNLEETARWATAAGTITASKPGTGVCRYQEVQEHLALVQTERWT</sequence>
<dbReference type="FunFam" id="3.40.1190.20:FF:000001">
    <property type="entry name" value="Phosphofructokinase"/>
    <property type="match status" value="1"/>
</dbReference>
<evidence type="ECO:0000256" key="7">
    <source>
        <dbReference type="PIRNR" id="PIRNR000535"/>
    </source>
</evidence>
<comment type="pathway">
    <text evidence="7">Carbohydrate metabolism; D-tagatose 6-phosphate degradation; D-glyceraldehyde 3-phosphate and glycerone phosphate from D-tagatose 6-phosphate: step 1/2.</text>
</comment>
<keyword evidence="3 7" id="KW-0547">Nucleotide-binding</keyword>
<proteinExistence type="inferred from homology"/>
<dbReference type="PANTHER" id="PTHR46566:SF2">
    <property type="entry name" value="ATP-DEPENDENT 6-PHOSPHOFRUCTOKINASE ISOZYME 2"/>
    <property type="match status" value="1"/>
</dbReference>
<dbReference type="SUPFAM" id="SSF53613">
    <property type="entry name" value="Ribokinase-like"/>
    <property type="match status" value="1"/>
</dbReference>
<dbReference type="InterPro" id="IPR022463">
    <property type="entry name" value="1-PFruKinase"/>
</dbReference>
<dbReference type="GO" id="GO:0044281">
    <property type="term" value="P:small molecule metabolic process"/>
    <property type="evidence" value="ECO:0007669"/>
    <property type="project" value="UniProtKB-ARBA"/>
</dbReference>
<dbReference type="CDD" id="cd01164">
    <property type="entry name" value="FruK_PfkB_like"/>
    <property type="match status" value="1"/>
</dbReference>
<dbReference type="RefSeq" id="WP_079940514.1">
    <property type="nucleotide sequence ID" value="NZ_CP019655.1"/>
</dbReference>
<evidence type="ECO:0000256" key="2">
    <source>
        <dbReference type="ARBA" id="ARBA00022679"/>
    </source>
</evidence>
<dbReference type="GO" id="GO:0005524">
    <property type="term" value="F:ATP binding"/>
    <property type="evidence" value="ECO:0007669"/>
    <property type="project" value="UniProtKB-UniRule"/>
</dbReference>
<comment type="catalytic activity">
    <reaction evidence="6 8">
        <text>beta-D-fructose 1-phosphate + ATP = beta-D-fructose 1,6-bisphosphate + ADP + H(+)</text>
        <dbReference type="Rhea" id="RHEA:14213"/>
        <dbReference type="ChEBI" id="CHEBI:15378"/>
        <dbReference type="ChEBI" id="CHEBI:30616"/>
        <dbReference type="ChEBI" id="CHEBI:32966"/>
        <dbReference type="ChEBI" id="CHEBI:138881"/>
        <dbReference type="ChEBI" id="CHEBI:456216"/>
        <dbReference type="EC" id="2.7.1.56"/>
    </reaction>
</comment>
<dbReference type="EMBL" id="CP019655">
    <property type="protein sequence ID" value="AVF24848.1"/>
    <property type="molecule type" value="Genomic_DNA"/>
</dbReference>
<gene>
    <name evidence="10" type="primary">lacC2</name>
    <name evidence="10" type="ORF">ERICIII_00629</name>
</gene>
<keyword evidence="7" id="KW-0423">Lactose metabolism</keyword>
<evidence type="ECO:0000256" key="3">
    <source>
        <dbReference type="ARBA" id="ARBA00022741"/>
    </source>
</evidence>
<dbReference type="PIRSF" id="PIRSF000535">
    <property type="entry name" value="1PFK/6PFK/LacC"/>
    <property type="match status" value="1"/>
</dbReference>
<dbReference type="Proteomes" id="UP000239833">
    <property type="component" value="Chromosome"/>
</dbReference>
<dbReference type="GO" id="GO:0008662">
    <property type="term" value="F:1-phosphofructokinase activity"/>
    <property type="evidence" value="ECO:0007669"/>
    <property type="project" value="UniProtKB-UniRule"/>
</dbReference>
<evidence type="ECO:0000256" key="4">
    <source>
        <dbReference type="ARBA" id="ARBA00022777"/>
    </source>
</evidence>
<comment type="similarity">
    <text evidence="1">Belongs to the carbohydrate kinase pfkB family.</text>
</comment>
<dbReference type="UniPathway" id="UPA00704">
    <property type="reaction ID" value="UER00715"/>
</dbReference>
<keyword evidence="4 8" id="KW-0418">Kinase</keyword>
<comment type="function">
    <text evidence="8">Catalyzes the ATP-dependent phosphorylation of fructose-l-phosphate to fructose-l,6-bisphosphate.</text>
</comment>
<evidence type="ECO:0000313" key="11">
    <source>
        <dbReference type="Proteomes" id="UP000239833"/>
    </source>
</evidence>
<keyword evidence="5 7" id="KW-0067">ATP-binding</keyword>
<dbReference type="PANTHER" id="PTHR46566">
    <property type="entry name" value="1-PHOSPHOFRUCTOKINASE-RELATED"/>
    <property type="match status" value="1"/>
</dbReference>
<dbReference type="PROSITE" id="PS00584">
    <property type="entry name" value="PFKB_KINASES_2"/>
    <property type="match status" value="1"/>
</dbReference>
<dbReference type="AlphaFoldDB" id="A0A2L1U9R3"/>
<evidence type="ECO:0000256" key="6">
    <source>
        <dbReference type="ARBA" id="ARBA00047745"/>
    </source>
</evidence>
<evidence type="ECO:0000313" key="10">
    <source>
        <dbReference type="EMBL" id="AVF24848.1"/>
    </source>
</evidence>
<dbReference type="GO" id="GO:0016052">
    <property type="term" value="P:carbohydrate catabolic process"/>
    <property type="evidence" value="ECO:0007669"/>
    <property type="project" value="UniProtKB-ARBA"/>
</dbReference>
<dbReference type="Pfam" id="PF00294">
    <property type="entry name" value="PfkB"/>
    <property type="match status" value="1"/>
</dbReference>
<keyword evidence="2 7" id="KW-0808">Transferase</keyword>
<dbReference type="NCBIfam" id="TIGR03828">
    <property type="entry name" value="pfkB"/>
    <property type="match status" value="1"/>
</dbReference>
<dbReference type="GeneID" id="64217461"/>
<dbReference type="GO" id="GO:0005988">
    <property type="term" value="P:lactose metabolic process"/>
    <property type="evidence" value="ECO:0007669"/>
    <property type="project" value="UniProtKB-KW"/>
</dbReference>
<evidence type="ECO:0000259" key="9">
    <source>
        <dbReference type="Pfam" id="PF00294"/>
    </source>
</evidence>
<dbReference type="STRING" id="147375.BXP28_19825"/>
<dbReference type="GO" id="GO:0009024">
    <property type="term" value="F:tagatose-6-phosphate kinase activity"/>
    <property type="evidence" value="ECO:0007669"/>
    <property type="project" value="UniProtKB-EC"/>
</dbReference>
<evidence type="ECO:0000256" key="1">
    <source>
        <dbReference type="ARBA" id="ARBA00005380"/>
    </source>
</evidence>
<comment type="similarity">
    <text evidence="7">Belongs to the carbohydrate kinase PfkB family. LacC subfamily.</text>
</comment>
<dbReference type="GO" id="GO:2001059">
    <property type="term" value="P:D-tagatose 6-phosphate catabolic process"/>
    <property type="evidence" value="ECO:0007669"/>
    <property type="project" value="UniProtKB-UniPathway"/>
</dbReference>
<evidence type="ECO:0000256" key="5">
    <source>
        <dbReference type="ARBA" id="ARBA00022840"/>
    </source>
</evidence>
<reference evidence="11" key="1">
    <citation type="submission" date="2017-02" db="EMBL/GenBank/DDBJ databases">
        <title>Delineation of Paenibacillus larvae strains originating from foulbrood outbreaks.</title>
        <authorList>
            <person name="Beims H."/>
            <person name="Bunk B."/>
            <person name="Sproeer C."/>
            <person name="Mohr K.I."/>
            <person name="Pradella S."/>
            <person name="Guenther G."/>
            <person name="Rohde M."/>
            <person name="von der Ohe W."/>
            <person name="Steinert M."/>
        </authorList>
    </citation>
    <scope>NUCLEOTIDE SEQUENCE [LARGE SCALE GENOMIC DNA]</scope>
    <source>
        <strain evidence="11">Eric_III</strain>
    </source>
</reference>
<organism evidence="10 11">
    <name type="scientific">Paenibacillus larvae subsp. larvae</name>
    <dbReference type="NCBI Taxonomy" id="147375"/>
    <lineage>
        <taxon>Bacteria</taxon>
        <taxon>Bacillati</taxon>
        <taxon>Bacillota</taxon>
        <taxon>Bacilli</taxon>
        <taxon>Bacillales</taxon>
        <taxon>Paenibacillaceae</taxon>
        <taxon>Paenibacillus</taxon>
    </lineage>
</organism>
<protein>
    <recommendedName>
        <fullName evidence="7">Tagatose-6-phosphate kinase</fullName>
        <ecNumber evidence="7">2.7.1.144</ecNumber>
    </recommendedName>
</protein>
<dbReference type="InterPro" id="IPR017583">
    <property type="entry name" value="Tagatose/fructose_Pkinase"/>
</dbReference>
<accession>A0A2L1U9R3</accession>